<evidence type="ECO:0000313" key="8">
    <source>
        <dbReference type="Proteomes" id="UP000009877"/>
    </source>
</evidence>
<feature type="region of interest" description="Disordered" evidence="5">
    <location>
        <begin position="245"/>
        <end position="341"/>
    </location>
</feature>
<evidence type="ECO:0000256" key="1">
    <source>
        <dbReference type="ARBA" id="ARBA00009437"/>
    </source>
</evidence>
<feature type="compositionally biased region" description="Basic and acidic residues" evidence="5">
    <location>
        <begin position="261"/>
        <end position="274"/>
    </location>
</feature>
<name>M2YB54_9MICC</name>
<feature type="compositionally biased region" description="Basic residues" evidence="5">
    <location>
        <begin position="317"/>
        <end position="341"/>
    </location>
</feature>
<accession>M2YB54</accession>
<dbReference type="Gene3D" id="3.40.190.10">
    <property type="entry name" value="Periplasmic binding protein-like II"/>
    <property type="match status" value="2"/>
</dbReference>
<dbReference type="GO" id="GO:0003677">
    <property type="term" value="F:DNA binding"/>
    <property type="evidence" value="ECO:0007669"/>
    <property type="project" value="UniProtKB-KW"/>
</dbReference>
<keyword evidence="3" id="KW-0238">DNA-binding</keyword>
<dbReference type="Pfam" id="PF03466">
    <property type="entry name" value="LysR_substrate"/>
    <property type="match status" value="1"/>
</dbReference>
<dbReference type="SUPFAM" id="SSF53850">
    <property type="entry name" value="Periplasmic binding protein-like II"/>
    <property type="match status" value="1"/>
</dbReference>
<dbReference type="PANTHER" id="PTHR30346:SF0">
    <property type="entry name" value="HCA OPERON TRANSCRIPTIONAL ACTIVATOR HCAR"/>
    <property type="match status" value="1"/>
</dbReference>
<keyword evidence="8" id="KW-1185">Reference proteome</keyword>
<keyword evidence="2" id="KW-0805">Transcription regulation</keyword>
<evidence type="ECO:0000256" key="3">
    <source>
        <dbReference type="ARBA" id="ARBA00023125"/>
    </source>
</evidence>
<feature type="region of interest" description="Disordered" evidence="5">
    <location>
        <begin position="1"/>
        <end position="38"/>
    </location>
</feature>
<reference evidence="7 8" key="1">
    <citation type="journal article" date="2014" name="Genome Announc.">
        <title>Draft Genome Sequence of Kocuria palustris PEL.</title>
        <authorList>
            <person name="Sharma G."/>
            <person name="Khatri I."/>
            <person name="Subramanian S."/>
        </authorList>
    </citation>
    <scope>NUCLEOTIDE SEQUENCE [LARGE SCALE GENOMIC DNA]</scope>
    <source>
        <strain evidence="7 8">PEL</strain>
    </source>
</reference>
<dbReference type="InterPro" id="IPR005119">
    <property type="entry name" value="LysR_subst-bd"/>
</dbReference>
<proteinExistence type="inferred from homology"/>
<dbReference type="RefSeq" id="WP_006215485.1">
    <property type="nucleotide sequence ID" value="NZ_ANHZ02000020.1"/>
</dbReference>
<feature type="domain" description="LysR substrate-binding" evidence="6">
    <location>
        <begin position="78"/>
        <end position="235"/>
    </location>
</feature>
<evidence type="ECO:0000256" key="4">
    <source>
        <dbReference type="ARBA" id="ARBA00023163"/>
    </source>
</evidence>
<organism evidence="7 8">
    <name type="scientific">Kocuria palustris PEL</name>
    <dbReference type="NCBI Taxonomy" id="1236550"/>
    <lineage>
        <taxon>Bacteria</taxon>
        <taxon>Bacillati</taxon>
        <taxon>Actinomycetota</taxon>
        <taxon>Actinomycetes</taxon>
        <taxon>Micrococcales</taxon>
        <taxon>Micrococcaceae</taxon>
        <taxon>Kocuria</taxon>
    </lineage>
</organism>
<dbReference type="PANTHER" id="PTHR30346">
    <property type="entry name" value="TRANSCRIPTIONAL DUAL REGULATOR HCAR-RELATED"/>
    <property type="match status" value="1"/>
</dbReference>
<keyword evidence="4" id="KW-0804">Transcription</keyword>
<evidence type="ECO:0000256" key="5">
    <source>
        <dbReference type="SAM" id="MobiDB-lite"/>
    </source>
</evidence>
<gene>
    <name evidence="7" type="ORF">C884_01259</name>
</gene>
<comment type="caution">
    <text evidence="7">The sequence shown here is derived from an EMBL/GenBank/DDBJ whole genome shotgun (WGS) entry which is preliminary data.</text>
</comment>
<evidence type="ECO:0000259" key="6">
    <source>
        <dbReference type="Pfam" id="PF03466"/>
    </source>
</evidence>
<evidence type="ECO:0000313" key="7">
    <source>
        <dbReference type="EMBL" id="EME35859.1"/>
    </source>
</evidence>
<dbReference type="Proteomes" id="UP000009877">
    <property type="component" value="Unassembled WGS sequence"/>
</dbReference>
<dbReference type="CDD" id="cd05466">
    <property type="entry name" value="PBP2_LTTR_substrate"/>
    <property type="match status" value="1"/>
</dbReference>
<feature type="compositionally biased region" description="Low complexity" evidence="5">
    <location>
        <begin position="250"/>
        <end position="260"/>
    </location>
</feature>
<dbReference type="GO" id="GO:0032993">
    <property type="term" value="C:protein-DNA complex"/>
    <property type="evidence" value="ECO:0007669"/>
    <property type="project" value="TreeGrafter"/>
</dbReference>
<evidence type="ECO:0000256" key="2">
    <source>
        <dbReference type="ARBA" id="ARBA00023015"/>
    </source>
</evidence>
<protein>
    <submittedName>
        <fullName evidence="7">Transcriptional regulator, LysR family</fullName>
    </submittedName>
</protein>
<comment type="similarity">
    <text evidence="1">Belongs to the LysR transcriptional regulatory family.</text>
</comment>
<sequence>MESHAHPEPDQPAPTDQQDVPGPSSGASDTAQGPVLRVGYETGMMPGKWLRRWRERGDGLEEQQLAPGQWPQALGETVDVALIRLTPHPHTEAGAALADLTQLRESFHVVELYDEQQVVILPVDDELTLLDDVPVGELADEWLLQELDQLPEHRPSAEGRGTDDAGAPRQLPEIADSGAAVELVAAGVGLYVAPMSVARWHHRKDLTYRPIQDLPLVPVVLVWPKDLPEQTEAMVQDFQGIVRGRREGSSRGSESEAIASRADEDLSNSRDPEVQRAASAARKRSKAKSGSASGGSRTGKGTSRGDQLAGKRLAGGRPRRSGGGRPGGKPKGRGGRPGRGR</sequence>
<dbReference type="AlphaFoldDB" id="M2YB54"/>
<dbReference type="EMBL" id="ANHZ02000020">
    <property type="protein sequence ID" value="EME35859.1"/>
    <property type="molecule type" value="Genomic_DNA"/>
</dbReference>
<dbReference type="GO" id="GO:0003700">
    <property type="term" value="F:DNA-binding transcription factor activity"/>
    <property type="evidence" value="ECO:0007669"/>
    <property type="project" value="TreeGrafter"/>
</dbReference>